<evidence type="ECO:0000259" key="1">
    <source>
        <dbReference type="Pfam" id="PF00646"/>
    </source>
</evidence>
<dbReference type="SUPFAM" id="SSF81383">
    <property type="entry name" value="F-box domain"/>
    <property type="match status" value="1"/>
</dbReference>
<gene>
    <name evidence="2" type="ORF">CSOJ01_03899</name>
</gene>
<comment type="caution">
    <text evidence="2">The sequence shown here is derived from an EMBL/GenBank/DDBJ whole genome shotgun (WGS) entry which is preliminary data.</text>
</comment>
<organism evidence="2 3">
    <name type="scientific">Colletotrichum sojae</name>
    <dbReference type="NCBI Taxonomy" id="2175907"/>
    <lineage>
        <taxon>Eukaryota</taxon>
        <taxon>Fungi</taxon>
        <taxon>Dikarya</taxon>
        <taxon>Ascomycota</taxon>
        <taxon>Pezizomycotina</taxon>
        <taxon>Sordariomycetes</taxon>
        <taxon>Hypocreomycetidae</taxon>
        <taxon>Glomerellales</taxon>
        <taxon>Glomerellaceae</taxon>
        <taxon>Colletotrichum</taxon>
        <taxon>Colletotrichum orchidearum species complex</taxon>
    </lineage>
</organism>
<keyword evidence="3" id="KW-1185">Reference proteome</keyword>
<dbReference type="CDD" id="cd09917">
    <property type="entry name" value="F-box_SF"/>
    <property type="match status" value="1"/>
</dbReference>
<sequence>MAIATTPPELLLQCLGHLGEADLLTASLVCRDCLGPCRDYYWGGRLWLNPMSTYASPLAAVMGEDTTVPRKIQVLIMGETKQFQDG</sequence>
<proteinExistence type="predicted"/>
<dbReference type="InterPro" id="IPR036047">
    <property type="entry name" value="F-box-like_dom_sf"/>
</dbReference>
<dbReference type="AlphaFoldDB" id="A0A8H6JL92"/>
<reference evidence="2 3" key="1">
    <citation type="journal article" date="2020" name="Phytopathology">
        <title>Genome Sequence Resources of Colletotrichum truncatum, C. plurivorum, C. musicola, and C. sojae: Four Species Pathogenic to Soybean (Glycine max).</title>
        <authorList>
            <person name="Rogerio F."/>
            <person name="Boufleur T.R."/>
            <person name="Ciampi-Guillardi M."/>
            <person name="Sukno S.A."/>
            <person name="Thon M.R."/>
            <person name="Massola Junior N.S."/>
            <person name="Baroncelli R."/>
        </authorList>
    </citation>
    <scope>NUCLEOTIDE SEQUENCE [LARGE SCALE GENOMIC DNA]</scope>
    <source>
        <strain evidence="2 3">LFN0009</strain>
    </source>
</reference>
<name>A0A8H6JL92_9PEZI</name>
<dbReference type="EMBL" id="WIGN01000041">
    <property type="protein sequence ID" value="KAF6814676.1"/>
    <property type="molecule type" value="Genomic_DNA"/>
</dbReference>
<feature type="domain" description="F-box" evidence="1">
    <location>
        <begin position="7"/>
        <end position="32"/>
    </location>
</feature>
<protein>
    <recommendedName>
        <fullName evidence="1">F-box domain-containing protein</fullName>
    </recommendedName>
</protein>
<dbReference type="Pfam" id="PF00646">
    <property type="entry name" value="F-box"/>
    <property type="match status" value="1"/>
</dbReference>
<accession>A0A8H6JL92</accession>
<dbReference type="InterPro" id="IPR001810">
    <property type="entry name" value="F-box_dom"/>
</dbReference>
<evidence type="ECO:0000313" key="3">
    <source>
        <dbReference type="Proteomes" id="UP000652219"/>
    </source>
</evidence>
<dbReference type="Proteomes" id="UP000652219">
    <property type="component" value="Unassembled WGS sequence"/>
</dbReference>
<evidence type="ECO:0000313" key="2">
    <source>
        <dbReference type="EMBL" id="KAF6814676.1"/>
    </source>
</evidence>